<dbReference type="RefSeq" id="WP_257028519.1">
    <property type="nucleotide sequence ID" value="NZ_JACCCQ010000001.1"/>
</dbReference>
<keyword evidence="2" id="KW-1185">Reference proteome</keyword>
<organism evidence="1 2">
    <name type="scientific">Micromonospora purpureochromogenes</name>
    <dbReference type="NCBI Taxonomy" id="47872"/>
    <lineage>
        <taxon>Bacteria</taxon>
        <taxon>Bacillati</taxon>
        <taxon>Actinomycetota</taxon>
        <taxon>Actinomycetes</taxon>
        <taxon>Micromonosporales</taxon>
        <taxon>Micromonosporaceae</taxon>
        <taxon>Micromonospora</taxon>
    </lineage>
</organism>
<gene>
    <name evidence="1" type="ORF">HDA35_005817</name>
</gene>
<name>A0ABX2RUU8_9ACTN</name>
<dbReference type="EMBL" id="JACCCQ010000001">
    <property type="protein sequence ID" value="NYF59986.1"/>
    <property type="molecule type" value="Genomic_DNA"/>
</dbReference>
<proteinExistence type="predicted"/>
<evidence type="ECO:0000313" key="2">
    <source>
        <dbReference type="Proteomes" id="UP000631553"/>
    </source>
</evidence>
<protein>
    <submittedName>
        <fullName evidence="1">Uncharacterized protein</fullName>
    </submittedName>
</protein>
<comment type="caution">
    <text evidence="1">The sequence shown here is derived from an EMBL/GenBank/DDBJ whole genome shotgun (WGS) entry which is preliminary data.</text>
</comment>
<sequence>MDVFRGTSIIRNTVSQTTTTISRDPTAPPALTEHAEAVGALLNDMITCVLTEDTWPGPLVLVSLCRTLDIDRAGLDLLAHHTLTALLAQQPGPEALVRTAATFAAATCHLPVADDLHRKPHLSRPTRPATAPAETHLPMPPTWACSGCAHEWPCATKQSQLLAEFGGTRPALGIYLGSCFSAALFDLPRANKQHLRHRFLGWLPRETS</sequence>
<evidence type="ECO:0000313" key="1">
    <source>
        <dbReference type="EMBL" id="NYF59986.1"/>
    </source>
</evidence>
<reference evidence="1 2" key="1">
    <citation type="submission" date="2020-07" db="EMBL/GenBank/DDBJ databases">
        <title>Sequencing the genomes of 1000 actinobacteria strains.</title>
        <authorList>
            <person name="Klenk H.-P."/>
        </authorList>
    </citation>
    <scope>NUCLEOTIDE SEQUENCE [LARGE SCALE GENOMIC DNA]</scope>
    <source>
        <strain evidence="1 2">DSM 43814</strain>
    </source>
</reference>
<accession>A0ABX2RUU8</accession>
<dbReference type="Proteomes" id="UP000631553">
    <property type="component" value="Unassembled WGS sequence"/>
</dbReference>